<evidence type="ECO:0000313" key="12">
    <source>
        <dbReference type="Proteomes" id="UP000762676"/>
    </source>
</evidence>
<dbReference type="SMART" id="SM00333">
    <property type="entry name" value="TUDOR"/>
    <property type="match status" value="1"/>
</dbReference>
<evidence type="ECO:0000259" key="10">
    <source>
        <dbReference type="PROSITE" id="PS50304"/>
    </source>
</evidence>
<evidence type="ECO:0000256" key="4">
    <source>
        <dbReference type="ARBA" id="ARBA00022490"/>
    </source>
</evidence>
<dbReference type="AlphaFoldDB" id="A0AAV4GU66"/>
<dbReference type="Pfam" id="PF20636">
    <property type="entry name" value="SMN_G2-BD"/>
    <property type="match status" value="1"/>
</dbReference>
<sequence>MAAAGAEQDYVLYERGESDESDAWDDSVLIKAYDDAVSAMKARIAEQHPEFSPKPVSVNVSKSKKKKKGKGKQRKKMKNSQSTFAKWSCGDKCQAIYTEDGEVYDAKIMTIDEENGTCLVEYDGYGNREEQQLSNLLPVVAPPSSQDQLTDTASEAESMGSRPSARENISTKQKNKSTSNSSNKRRQQNSWPWFGASAFPPPPPPPFGSMPPPPPPPPPNFSMFQAPGYQASGPSMPMPPIFPSIPPPPPWFTEKGSGDENEALYSMLISWYMSGYHTGYYQGLKHASAGHGAQR</sequence>
<dbReference type="InterPro" id="IPR040424">
    <property type="entry name" value="Smn1"/>
</dbReference>
<accession>A0AAV4GU66</accession>
<dbReference type="GO" id="GO:0006397">
    <property type="term" value="P:mRNA processing"/>
    <property type="evidence" value="ECO:0007669"/>
    <property type="project" value="UniProtKB-KW"/>
</dbReference>
<dbReference type="PANTHER" id="PTHR39267">
    <property type="entry name" value="SURVIVAL MOTOR NEURON-LIKE PROTEIN 1"/>
    <property type="match status" value="1"/>
</dbReference>
<dbReference type="InterPro" id="IPR049481">
    <property type="entry name" value="SMN_G2-BD"/>
</dbReference>
<feature type="compositionally biased region" description="Low complexity" evidence="9">
    <location>
        <begin position="170"/>
        <end position="198"/>
    </location>
</feature>
<evidence type="ECO:0000256" key="7">
    <source>
        <dbReference type="ARBA" id="ARBA00023242"/>
    </source>
</evidence>
<dbReference type="GO" id="GO:0015030">
    <property type="term" value="C:Cajal body"/>
    <property type="evidence" value="ECO:0007669"/>
    <property type="project" value="UniProtKB-SubCell"/>
</dbReference>
<feature type="region of interest" description="Disordered" evidence="9">
    <location>
        <begin position="131"/>
        <end position="241"/>
    </location>
</feature>
<dbReference type="EMBL" id="BMAT01012275">
    <property type="protein sequence ID" value="GFR89074.1"/>
    <property type="molecule type" value="Genomic_DNA"/>
</dbReference>
<dbReference type="GO" id="GO:0008380">
    <property type="term" value="P:RNA splicing"/>
    <property type="evidence" value="ECO:0007669"/>
    <property type="project" value="UniProtKB-KW"/>
</dbReference>
<name>A0AAV4GU66_9GAST</name>
<feature type="compositionally biased region" description="Basic residues" evidence="9">
    <location>
        <begin position="62"/>
        <end position="78"/>
    </location>
</feature>
<dbReference type="Pfam" id="PF20635">
    <property type="entry name" value="SMN_YG-box"/>
    <property type="match status" value="1"/>
</dbReference>
<proteinExistence type="inferred from homology"/>
<dbReference type="GO" id="GO:0097504">
    <property type="term" value="C:Gemini of Cajal bodies"/>
    <property type="evidence" value="ECO:0007669"/>
    <property type="project" value="UniProtKB-SubCell"/>
</dbReference>
<feature type="compositionally biased region" description="Polar residues" evidence="9">
    <location>
        <begin position="143"/>
        <end position="155"/>
    </location>
</feature>
<comment type="subcellular location">
    <subcellularLocation>
        <location evidence="1">Cytoplasm</location>
        <location evidence="1">Myofibril</location>
        <location evidence="1">Sarcomere</location>
        <location evidence="1">Z line</location>
    </subcellularLocation>
    <subcellularLocation>
        <location evidence="2">Nucleus</location>
        <location evidence="2">Cajal body</location>
    </subcellularLocation>
    <subcellularLocation>
        <location evidence="8">Nucleus</location>
        <location evidence="8">Gem</location>
    </subcellularLocation>
</comment>
<feature type="domain" description="Tudor" evidence="10">
    <location>
        <begin position="86"/>
        <end position="146"/>
    </location>
</feature>
<reference evidence="11 12" key="1">
    <citation type="journal article" date="2021" name="Elife">
        <title>Chloroplast acquisition without the gene transfer in kleptoplastic sea slugs, Plakobranchus ocellatus.</title>
        <authorList>
            <person name="Maeda T."/>
            <person name="Takahashi S."/>
            <person name="Yoshida T."/>
            <person name="Shimamura S."/>
            <person name="Takaki Y."/>
            <person name="Nagai Y."/>
            <person name="Toyoda A."/>
            <person name="Suzuki Y."/>
            <person name="Arimoto A."/>
            <person name="Ishii H."/>
            <person name="Satoh N."/>
            <person name="Nishiyama T."/>
            <person name="Hasebe M."/>
            <person name="Maruyama T."/>
            <person name="Minagawa J."/>
            <person name="Obokata J."/>
            <person name="Shigenobu S."/>
        </authorList>
    </citation>
    <scope>NUCLEOTIDE SEQUENCE [LARGE SCALE GENOMIC DNA]</scope>
</reference>
<keyword evidence="4" id="KW-0963">Cytoplasm</keyword>
<gene>
    <name evidence="11" type="ORF">ElyMa_006115700</name>
</gene>
<dbReference type="InterPro" id="IPR010304">
    <property type="entry name" value="SMN_Tudor"/>
</dbReference>
<evidence type="ECO:0000256" key="1">
    <source>
        <dbReference type="ARBA" id="ARBA00004216"/>
    </source>
</evidence>
<dbReference type="GO" id="GO:0003723">
    <property type="term" value="F:RNA binding"/>
    <property type="evidence" value="ECO:0007669"/>
    <property type="project" value="InterPro"/>
</dbReference>
<dbReference type="Gene3D" id="3.40.190.10">
    <property type="entry name" value="Periplasmic binding protein-like II"/>
    <property type="match status" value="1"/>
</dbReference>
<dbReference type="Pfam" id="PF06003">
    <property type="entry name" value="SMN_Tudor"/>
    <property type="match status" value="1"/>
</dbReference>
<dbReference type="SUPFAM" id="SSF63748">
    <property type="entry name" value="Tudor/PWWP/MBT"/>
    <property type="match status" value="1"/>
</dbReference>
<evidence type="ECO:0000256" key="2">
    <source>
        <dbReference type="ARBA" id="ARBA00004408"/>
    </source>
</evidence>
<evidence type="ECO:0000256" key="9">
    <source>
        <dbReference type="SAM" id="MobiDB-lite"/>
    </source>
</evidence>
<dbReference type="InterPro" id="IPR002999">
    <property type="entry name" value="Tudor"/>
</dbReference>
<dbReference type="InterPro" id="IPR047313">
    <property type="entry name" value="SMN_C"/>
</dbReference>
<dbReference type="InterPro" id="IPR047298">
    <property type="entry name" value="Tudor_SMN_eumet"/>
</dbReference>
<dbReference type="CDD" id="cd22851">
    <property type="entry name" value="SMN_N"/>
    <property type="match status" value="1"/>
</dbReference>
<dbReference type="PANTHER" id="PTHR39267:SF1">
    <property type="entry name" value="SURVIVAL MOTOR NEURON PROTEIN"/>
    <property type="match status" value="1"/>
</dbReference>
<keyword evidence="5" id="KW-0507">mRNA processing</keyword>
<comment type="caution">
    <text evidence="11">The sequence shown here is derived from an EMBL/GenBank/DDBJ whole genome shotgun (WGS) entry which is preliminary data.</text>
</comment>
<evidence type="ECO:0000313" key="11">
    <source>
        <dbReference type="EMBL" id="GFR89074.1"/>
    </source>
</evidence>
<feature type="region of interest" description="Disordered" evidence="9">
    <location>
        <begin position="46"/>
        <end position="85"/>
    </location>
</feature>
<feature type="compositionally biased region" description="Pro residues" evidence="9">
    <location>
        <begin position="199"/>
        <end position="220"/>
    </location>
</feature>
<dbReference type="CDD" id="cd20398">
    <property type="entry name" value="Tudor_SMN"/>
    <property type="match status" value="1"/>
</dbReference>
<evidence type="ECO:0000256" key="8">
    <source>
        <dbReference type="ARBA" id="ARBA00034695"/>
    </source>
</evidence>
<evidence type="ECO:0000256" key="5">
    <source>
        <dbReference type="ARBA" id="ARBA00022664"/>
    </source>
</evidence>
<keyword evidence="12" id="KW-1185">Reference proteome</keyword>
<comment type="similarity">
    <text evidence="3">Belongs to the SMN family.</text>
</comment>
<dbReference type="PROSITE" id="PS50304">
    <property type="entry name" value="TUDOR"/>
    <property type="match status" value="1"/>
</dbReference>
<dbReference type="Gene3D" id="2.30.30.140">
    <property type="match status" value="1"/>
</dbReference>
<protein>
    <submittedName>
        <fullName evidence="11">Survival motor neuron protein</fullName>
    </submittedName>
</protein>
<dbReference type="Proteomes" id="UP000762676">
    <property type="component" value="Unassembled WGS sequence"/>
</dbReference>
<keyword evidence="7" id="KW-0539">Nucleus</keyword>
<organism evidence="11 12">
    <name type="scientific">Elysia marginata</name>
    <dbReference type="NCBI Taxonomy" id="1093978"/>
    <lineage>
        <taxon>Eukaryota</taxon>
        <taxon>Metazoa</taxon>
        <taxon>Spiralia</taxon>
        <taxon>Lophotrochozoa</taxon>
        <taxon>Mollusca</taxon>
        <taxon>Gastropoda</taxon>
        <taxon>Heterobranchia</taxon>
        <taxon>Euthyneura</taxon>
        <taxon>Panpulmonata</taxon>
        <taxon>Sacoglossa</taxon>
        <taxon>Placobranchoidea</taxon>
        <taxon>Plakobranchidae</taxon>
        <taxon>Elysia</taxon>
    </lineage>
</organism>
<evidence type="ECO:0000256" key="3">
    <source>
        <dbReference type="ARBA" id="ARBA00005371"/>
    </source>
</evidence>
<dbReference type="GO" id="GO:0030018">
    <property type="term" value="C:Z disc"/>
    <property type="evidence" value="ECO:0007669"/>
    <property type="project" value="UniProtKB-SubCell"/>
</dbReference>
<keyword evidence="6" id="KW-0508">mRNA splicing</keyword>
<evidence type="ECO:0000256" key="6">
    <source>
        <dbReference type="ARBA" id="ARBA00023187"/>
    </source>
</evidence>
<dbReference type="CDD" id="cd22852">
    <property type="entry name" value="SMN_C"/>
    <property type="match status" value="1"/>
</dbReference>